<dbReference type="AlphaFoldDB" id="A0ABD1M8G1"/>
<name>A0ABD1M8G1_9FABA</name>
<dbReference type="Proteomes" id="UP001603857">
    <property type="component" value="Unassembled WGS sequence"/>
</dbReference>
<gene>
    <name evidence="1" type="ORF">Fmac_018966</name>
</gene>
<protein>
    <submittedName>
        <fullName evidence="1">Uncharacterized protein</fullName>
    </submittedName>
</protein>
<proteinExistence type="predicted"/>
<dbReference type="EMBL" id="JBGMDY010000006">
    <property type="protein sequence ID" value="KAL2331385.1"/>
    <property type="molecule type" value="Genomic_DNA"/>
</dbReference>
<evidence type="ECO:0000313" key="2">
    <source>
        <dbReference type="Proteomes" id="UP001603857"/>
    </source>
</evidence>
<accession>A0ABD1M8G1</accession>
<sequence>MFDFGFGVEVDLDLGDDSNDFCLPCSEECDPCVEVLLFVVRFFGILEGLLRIGKKMMLC</sequence>
<reference evidence="1 2" key="1">
    <citation type="submission" date="2024-08" db="EMBL/GenBank/DDBJ databases">
        <title>Insights into the chromosomal genome structure of Flemingia macrophylla.</title>
        <authorList>
            <person name="Ding Y."/>
            <person name="Zhao Y."/>
            <person name="Bi W."/>
            <person name="Wu M."/>
            <person name="Zhao G."/>
            <person name="Gong Y."/>
            <person name="Li W."/>
            <person name="Zhang P."/>
        </authorList>
    </citation>
    <scope>NUCLEOTIDE SEQUENCE [LARGE SCALE GENOMIC DNA]</scope>
    <source>
        <strain evidence="1">DYQJB</strain>
        <tissue evidence="1">Leaf</tissue>
    </source>
</reference>
<comment type="caution">
    <text evidence="1">The sequence shown here is derived from an EMBL/GenBank/DDBJ whole genome shotgun (WGS) entry which is preliminary data.</text>
</comment>
<evidence type="ECO:0000313" key="1">
    <source>
        <dbReference type="EMBL" id="KAL2331385.1"/>
    </source>
</evidence>
<keyword evidence="2" id="KW-1185">Reference proteome</keyword>
<organism evidence="1 2">
    <name type="scientific">Flemingia macrophylla</name>
    <dbReference type="NCBI Taxonomy" id="520843"/>
    <lineage>
        <taxon>Eukaryota</taxon>
        <taxon>Viridiplantae</taxon>
        <taxon>Streptophyta</taxon>
        <taxon>Embryophyta</taxon>
        <taxon>Tracheophyta</taxon>
        <taxon>Spermatophyta</taxon>
        <taxon>Magnoliopsida</taxon>
        <taxon>eudicotyledons</taxon>
        <taxon>Gunneridae</taxon>
        <taxon>Pentapetalae</taxon>
        <taxon>rosids</taxon>
        <taxon>fabids</taxon>
        <taxon>Fabales</taxon>
        <taxon>Fabaceae</taxon>
        <taxon>Papilionoideae</taxon>
        <taxon>50 kb inversion clade</taxon>
        <taxon>NPAAA clade</taxon>
        <taxon>indigoferoid/millettioid clade</taxon>
        <taxon>Phaseoleae</taxon>
        <taxon>Flemingia</taxon>
    </lineage>
</organism>